<dbReference type="InterPro" id="IPR013249">
    <property type="entry name" value="RNA_pol_sigma70_r4_t2"/>
</dbReference>
<accession>A0A9D1G6M5</accession>
<dbReference type="InterPro" id="IPR013325">
    <property type="entry name" value="RNA_pol_sigma_r2"/>
</dbReference>
<dbReference type="InterPro" id="IPR036388">
    <property type="entry name" value="WH-like_DNA-bd_sf"/>
</dbReference>
<evidence type="ECO:0000256" key="4">
    <source>
        <dbReference type="ARBA" id="ARBA00023163"/>
    </source>
</evidence>
<keyword evidence="4" id="KW-0804">Transcription</keyword>
<dbReference type="Gene3D" id="1.10.10.10">
    <property type="entry name" value="Winged helix-like DNA-binding domain superfamily/Winged helix DNA-binding domain"/>
    <property type="match status" value="1"/>
</dbReference>
<dbReference type="GO" id="GO:0006352">
    <property type="term" value="P:DNA-templated transcription initiation"/>
    <property type="evidence" value="ECO:0007669"/>
    <property type="project" value="InterPro"/>
</dbReference>
<sequence>MTGEEFAGFVRQNEASFYRIAFSYVKSREDALDIVQDSIEKALRKLPGLRDDARIKPWFCRILVNESIDSLRRRRGSEPVDESLPAPDDTGKRAEALDVYEAVSKLPPKYKTIVVLRFFEDMKLQEVAEVAGCNLSTAKSRLYRALELLRVELKDWEVE</sequence>
<organism evidence="7 8">
    <name type="scientific">Candidatus Scatomorpha pullistercoris</name>
    <dbReference type="NCBI Taxonomy" id="2840929"/>
    <lineage>
        <taxon>Bacteria</taxon>
        <taxon>Bacillati</taxon>
        <taxon>Bacillota</taxon>
        <taxon>Clostridia</taxon>
        <taxon>Eubacteriales</taxon>
        <taxon>Candidatus Scatomorpha</taxon>
    </lineage>
</organism>
<evidence type="ECO:0000259" key="6">
    <source>
        <dbReference type="Pfam" id="PF08281"/>
    </source>
</evidence>
<comment type="caution">
    <text evidence="7">The sequence shown here is derived from an EMBL/GenBank/DDBJ whole genome shotgun (WGS) entry which is preliminary data.</text>
</comment>
<feature type="domain" description="RNA polymerase sigma factor 70 region 4 type 2" evidence="6">
    <location>
        <begin position="98"/>
        <end position="149"/>
    </location>
</feature>
<dbReference type="Proteomes" id="UP000886876">
    <property type="component" value="Unassembled WGS sequence"/>
</dbReference>
<proteinExistence type="inferred from homology"/>
<evidence type="ECO:0000256" key="1">
    <source>
        <dbReference type="ARBA" id="ARBA00010641"/>
    </source>
</evidence>
<evidence type="ECO:0000256" key="3">
    <source>
        <dbReference type="ARBA" id="ARBA00023082"/>
    </source>
</evidence>
<name>A0A9D1G6M5_9FIRM</name>
<gene>
    <name evidence="7" type="ORF">IAD42_10075</name>
</gene>
<comment type="similarity">
    <text evidence="1">Belongs to the sigma-70 factor family. ECF subfamily.</text>
</comment>
<evidence type="ECO:0000259" key="5">
    <source>
        <dbReference type="Pfam" id="PF04542"/>
    </source>
</evidence>
<evidence type="ECO:0000313" key="7">
    <source>
        <dbReference type="EMBL" id="HIS98313.1"/>
    </source>
</evidence>
<dbReference type="Pfam" id="PF04542">
    <property type="entry name" value="Sigma70_r2"/>
    <property type="match status" value="1"/>
</dbReference>
<keyword evidence="2" id="KW-0805">Transcription regulation</keyword>
<evidence type="ECO:0000313" key="8">
    <source>
        <dbReference type="Proteomes" id="UP000886876"/>
    </source>
</evidence>
<dbReference type="AlphaFoldDB" id="A0A9D1G6M5"/>
<feature type="domain" description="RNA polymerase sigma-70 region 2" evidence="5">
    <location>
        <begin position="10"/>
        <end position="75"/>
    </location>
</feature>
<dbReference type="NCBIfam" id="TIGR02937">
    <property type="entry name" value="sigma70-ECF"/>
    <property type="match status" value="1"/>
</dbReference>
<keyword evidence="3" id="KW-0731">Sigma factor</keyword>
<dbReference type="InterPro" id="IPR014284">
    <property type="entry name" value="RNA_pol_sigma-70_dom"/>
</dbReference>
<dbReference type="EMBL" id="DVJS01000254">
    <property type="protein sequence ID" value="HIS98313.1"/>
    <property type="molecule type" value="Genomic_DNA"/>
</dbReference>
<dbReference type="SUPFAM" id="SSF88946">
    <property type="entry name" value="Sigma2 domain of RNA polymerase sigma factors"/>
    <property type="match status" value="1"/>
</dbReference>
<dbReference type="PANTHER" id="PTHR43133:SF60">
    <property type="entry name" value="RNA POLYMERASE SIGMA FACTOR SIGV"/>
    <property type="match status" value="1"/>
</dbReference>
<dbReference type="InterPro" id="IPR013324">
    <property type="entry name" value="RNA_pol_sigma_r3/r4-like"/>
</dbReference>
<dbReference type="InterPro" id="IPR007627">
    <property type="entry name" value="RNA_pol_sigma70_r2"/>
</dbReference>
<dbReference type="SUPFAM" id="SSF88659">
    <property type="entry name" value="Sigma3 and sigma4 domains of RNA polymerase sigma factors"/>
    <property type="match status" value="1"/>
</dbReference>
<protein>
    <submittedName>
        <fullName evidence="7">Sigma-70 family RNA polymerase sigma factor</fullName>
    </submittedName>
</protein>
<dbReference type="CDD" id="cd06171">
    <property type="entry name" value="Sigma70_r4"/>
    <property type="match status" value="1"/>
</dbReference>
<reference evidence="7" key="1">
    <citation type="submission" date="2020-10" db="EMBL/GenBank/DDBJ databases">
        <authorList>
            <person name="Gilroy R."/>
        </authorList>
    </citation>
    <scope>NUCLEOTIDE SEQUENCE</scope>
    <source>
        <strain evidence="7">ChiHecec3B27-6122</strain>
    </source>
</reference>
<dbReference type="InterPro" id="IPR039425">
    <property type="entry name" value="RNA_pol_sigma-70-like"/>
</dbReference>
<dbReference type="Gene3D" id="1.10.1740.10">
    <property type="match status" value="1"/>
</dbReference>
<dbReference type="PANTHER" id="PTHR43133">
    <property type="entry name" value="RNA POLYMERASE ECF-TYPE SIGMA FACTO"/>
    <property type="match status" value="1"/>
</dbReference>
<reference evidence="7" key="2">
    <citation type="journal article" date="2021" name="PeerJ">
        <title>Extensive microbial diversity within the chicken gut microbiome revealed by metagenomics and culture.</title>
        <authorList>
            <person name="Gilroy R."/>
            <person name="Ravi A."/>
            <person name="Getino M."/>
            <person name="Pursley I."/>
            <person name="Horton D.L."/>
            <person name="Alikhan N.F."/>
            <person name="Baker D."/>
            <person name="Gharbi K."/>
            <person name="Hall N."/>
            <person name="Watson M."/>
            <person name="Adriaenssens E.M."/>
            <person name="Foster-Nyarko E."/>
            <person name="Jarju S."/>
            <person name="Secka A."/>
            <person name="Antonio M."/>
            <person name="Oren A."/>
            <person name="Chaudhuri R.R."/>
            <person name="La Ragione R."/>
            <person name="Hildebrand F."/>
            <person name="Pallen M.J."/>
        </authorList>
    </citation>
    <scope>NUCLEOTIDE SEQUENCE</scope>
    <source>
        <strain evidence="7">ChiHecec3B27-6122</strain>
    </source>
</reference>
<dbReference type="GO" id="GO:0016987">
    <property type="term" value="F:sigma factor activity"/>
    <property type="evidence" value="ECO:0007669"/>
    <property type="project" value="UniProtKB-KW"/>
</dbReference>
<dbReference type="Pfam" id="PF08281">
    <property type="entry name" value="Sigma70_r4_2"/>
    <property type="match status" value="1"/>
</dbReference>
<evidence type="ECO:0000256" key="2">
    <source>
        <dbReference type="ARBA" id="ARBA00023015"/>
    </source>
</evidence>
<dbReference type="GO" id="GO:0003677">
    <property type="term" value="F:DNA binding"/>
    <property type="evidence" value="ECO:0007669"/>
    <property type="project" value="InterPro"/>
</dbReference>